<evidence type="ECO:0000313" key="1">
    <source>
        <dbReference type="EMBL" id="CAB4219931.1"/>
    </source>
</evidence>
<sequence>MIGIQIGAYTDRSGSTDTTSQTVMFAESIGRRAGWFIQNISDTVMYINFTSAASAAGTSIQLPAGQSISSGNYCTQEKITLFCAVSGKKFVAKEFHQS</sequence>
<dbReference type="EMBL" id="LR797499">
    <property type="protein sequence ID" value="CAB4219931.1"/>
    <property type="molecule type" value="Genomic_DNA"/>
</dbReference>
<accession>A0A6J5SZ37</accession>
<protein>
    <submittedName>
        <fullName evidence="1">Uncharacterized protein</fullName>
    </submittedName>
</protein>
<gene>
    <name evidence="1" type="ORF">UFOVP1624_23</name>
</gene>
<proteinExistence type="predicted"/>
<organism evidence="1">
    <name type="scientific">uncultured Caudovirales phage</name>
    <dbReference type="NCBI Taxonomy" id="2100421"/>
    <lineage>
        <taxon>Viruses</taxon>
        <taxon>Duplodnaviria</taxon>
        <taxon>Heunggongvirae</taxon>
        <taxon>Uroviricota</taxon>
        <taxon>Caudoviricetes</taxon>
        <taxon>Peduoviridae</taxon>
        <taxon>Maltschvirus</taxon>
        <taxon>Maltschvirus maltsch</taxon>
    </lineage>
</organism>
<name>A0A6J5SZ37_9CAUD</name>
<reference evidence="1" key="1">
    <citation type="submission" date="2020-05" db="EMBL/GenBank/DDBJ databases">
        <authorList>
            <person name="Chiriac C."/>
            <person name="Salcher M."/>
            <person name="Ghai R."/>
            <person name="Kavagutti S V."/>
        </authorList>
    </citation>
    <scope>NUCLEOTIDE SEQUENCE</scope>
</reference>